<dbReference type="SUPFAM" id="SSF46785">
    <property type="entry name" value="Winged helix' DNA-binding domain"/>
    <property type="match status" value="1"/>
</dbReference>
<comment type="caution">
    <text evidence="6">The sequence shown here is derived from an EMBL/GenBank/DDBJ whole genome shotgun (WGS) entry which is preliminary data.</text>
</comment>
<dbReference type="Pfam" id="PF03466">
    <property type="entry name" value="LysR_substrate"/>
    <property type="match status" value="1"/>
</dbReference>
<dbReference type="Gene3D" id="3.40.190.290">
    <property type="match status" value="1"/>
</dbReference>
<protein>
    <submittedName>
        <fullName evidence="6">LysR family transcriptional regulator</fullName>
    </submittedName>
</protein>
<comment type="similarity">
    <text evidence="1">Belongs to the LysR transcriptional regulatory family.</text>
</comment>
<dbReference type="AlphaFoldDB" id="A0A7X1KND3"/>
<evidence type="ECO:0000256" key="3">
    <source>
        <dbReference type="ARBA" id="ARBA00023125"/>
    </source>
</evidence>
<dbReference type="GO" id="GO:0005829">
    <property type="term" value="C:cytosol"/>
    <property type="evidence" value="ECO:0007669"/>
    <property type="project" value="TreeGrafter"/>
</dbReference>
<organism evidence="6 7">
    <name type="scientific">Novosphingobium piscinae</name>
    <dbReference type="NCBI Taxonomy" id="1507448"/>
    <lineage>
        <taxon>Bacteria</taxon>
        <taxon>Pseudomonadati</taxon>
        <taxon>Pseudomonadota</taxon>
        <taxon>Alphaproteobacteria</taxon>
        <taxon>Sphingomonadales</taxon>
        <taxon>Sphingomonadaceae</taxon>
        <taxon>Novosphingobium</taxon>
    </lineage>
</organism>
<dbReference type="PROSITE" id="PS50931">
    <property type="entry name" value="HTH_LYSR"/>
    <property type="match status" value="1"/>
</dbReference>
<feature type="domain" description="HTH lysR-type" evidence="5">
    <location>
        <begin position="1"/>
        <end position="58"/>
    </location>
</feature>
<keyword evidence="3" id="KW-0238">DNA-binding</keyword>
<dbReference type="CDD" id="cd05466">
    <property type="entry name" value="PBP2_LTTR_substrate"/>
    <property type="match status" value="1"/>
</dbReference>
<dbReference type="EMBL" id="JACLAX010000001">
    <property type="protein sequence ID" value="MBC2667527.1"/>
    <property type="molecule type" value="Genomic_DNA"/>
</dbReference>
<dbReference type="GO" id="GO:0003677">
    <property type="term" value="F:DNA binding"/>
    <property type="evidence" value="ECO:0007669"/>
    <property type="project" value="UniProtKB-KW"/>
</dbReference>
<dbReference type="PRINTS" id="PR00039">
    <property type="entry name" value="HTHLYSR"/>
</dbReference>
<proteinExistence type="inferred from homology"/>
<evidence type="ECO:0000256" key="1">
    <source>
        <dbReference type="ARBA" id="ARBA00009437"/>
    </source>
</evidence>
<dbReference type="Gene3D" id="1.10.10.10">
    <property type="entry name" value="Winged helix-like DNA-binding domain superfamily/Winged helix DNA-binding domain"/>
    <property type="match status" value="1"/>
</dbReference>
<evidence type="ECO:0000256" key="2">
    <source>
        <dbReference type="ARBA" id="ARBA00023015"/>
    </source>
</evidence>
<name>A0A7X1KND3_9SPHN</name>
<gene>
    <name evidence="6" type="ORF">H7F53_00040</name>
</gene>
<dbReference type="Proteomes" id="UP000551327">
    <property type="component" value="Unassembled WGS sequence"/>
</dbReference>
<evidence type="ECO:0000256" key="4">
    <source>
        <dbReference type="ARBA" id="ARBA00023163"/>
    </source>
</evidence>
<dbReference type="PANTHER" id="PTHR30419:SF31">
    <property type="entry name" value="BLR3139 PROTEIN"/>
    <property type="match status" value="1"/>
</dbReference>
<evidence type="ECO:0000313" key="7">
    <source>
        <dbReference type="Proteomes" id="UP000551327"/>
    </source>
</evidence>
<keyword evidence="4" id="KW-0804">Transcription</keyword>
<dbReference type="SUPFAM" id="SSF53850">
    <property type="entry name" value="Periplasmic binding protein-like II"/>
    <property type="match status" value="1"/>
</dbReference>
<dbReference type="InterPro" id="IPR005119">
    <property type="entry name" value="LysR_subst-bd"/>
</dbReference>
<keyword evidence="7" id="KW-1185">Reference proteome</keyword>
<accession>A0A7X1KND3</accession>
<dbReference type="InterPro" id="IPR036390">
    <property type="entry name" value="WH_DNA-bd_sf"/>
</dbReference>
<evidence type="ECO:0000313" key="6">
    <source>
        <dbReference type="EMBL" id="MBC2667527.1"/>
    </source>
</evidence>
<dbReference type="RefSeq" id="WP_185677430.1">
    <property type="nucleotide sequence ID" value="NZ_JACLAX010000001.1"/>
</dbReference>
<dbReference type="PANTHER" id="PTHR30419">
    <property type="entry name" value="HTH-TYPE TRANSCRIPTIONAL REGULATOR YBHD"/>
    <property type="match status" value="1"/>
</dbReference>
<dbReference type="FunFam" id="1.10.10.10:FF:000001">
    <property type="entry name" value="LysR family transcriptional regulator"/>
    <property type="match status" value="1"/>
</dbReference>
<sequence>MNLQHLRFFTALARERHFAAAAEACGVTQPTLSAGLRALEQELGKRLVERDRRFIGLTEHGQAILPWAQQVLGSLRGLTQAAGALSAPLQGEFRLAAIPAALPLIGPFGAALMAQHPGLTLAVHSATAREIARGLAASAFDAGVTYLDHEPPADVLAVPLHAERHLFVARRGGAFDRHRAATWAEVAAERLCLLHQGMQFRRILDREFAARGLAVSPAAVADSYVSLLALVRTGGFGTVIPDAYADLVAGQDWAVLLPFSAPAPDRRMGLVVVNRDPLGPLARAGLQAAQAAGAGPDSAL</sequence>
<dbReference type="InterPro" id="IPR036388">
    <property type="entry name" value="WH-like_DNA-bd_sf"/>
</dbReference>
<reference evidence="6 7" key="1">
    <citation type="submission" date="2020-08" db="EMBL/GenBank/DDBJ databases">
        <title>The genome sequence of type strain Novosphingobium piscinae KCTC 42194.</title>
        <authorList>
            <person name="Liu Y."/>
        </authorList>
    </citation>
    <scope>NUCLEOTIDE SEQUENCE [LARGE SCALE GENOMIC DNA]</scope>
    <source>
        <strain evidence="6 7">KCTC 42194</strain>
    </source>
</reference>
<evidence type="ECO:0000259" key="5">
    <source>
        <dbReference type="PROSITE" id="PS50931"/>
    </source>
</evidence>
<dbReference type="Pfam" id="PF00126">
    <property type="entry name" value="HTH_1"/>
    <property type="match status" value="1"/>
</dbReference>
<dbReference type="GO" id="GO:0003700">
    <property type="term" value="F:DNA-binding transcription factor activity"/>
    <property type="evidence" value="ECO:0007669"/>
    <property type="project" value="InterPro"/>
</dbReference>
<dbReference type="InterPro" id="IPR050950">
    <property type="entry name" value="HTH-type_LysR_regulators"/>
</dbReference>
<keyword evidence="2" id="KW-0805">Transcription regulation</keyword>
<dbReference type="InterPro" id="IPR000847">
    <property type="entry name" value="LysR_HTH_N"/>
</dbReference>